<protein>
    <submittedName>
        <fullName evidence="1">Uncharacterized protein</fullName>
    </submittedName>
</protein>
<sequence>MHLRVQPVHKPTFPVSAIPQQLMGHLRLLAVPCEWPNKTRRESSAMKQPIYQTLPWSHTSDAPPSIRIRTRQTQ</sequence>
<evidence type="ECO:0000313" key="2">
    <source>
        <dbReference type="Proteomes" id="UP000012073"/>
    </source>
</evidence>
<dbReference type="EMBL" id="HG001573">
    <property type="protein sequence ID" value="CDF77489.1"/>
    <property type="molecule type" value="Genomic_DNA"/>
</dbReference>
<keyword evidence="2" id="KW-1185">Reference proteome</keyword>
<accession>S0F3K7</accession>
<gene>
    <name evidence="1" type="ORF">CHC_T00001599001</name>
</gene>
<evidence type="ECO:0000313" key="1">
    <source>
        <dbReference type="EMBL" id="CDF77489.1"/>
    </source>
</evidence>
<dbReference type="GeneID" id="17320243"/>
<dbReference type="RefSeq" id="XP_005712528.1">
    <property type="nucleotide sequence ID" value="XM_005712471.1"/>
</dbReference>
<dbReference type="Proteomes" id="UP000012073">
    <property type="component" value="Unassembled WGS sequence"/>
</dbReference>
<name>S0F3K7_CHOCR</name>
<organism evidence="1 2">
    <name type="scientific">Chondrus crispus</name>
    <name type="common">Carrageen Irish moss</name>
    <name type="synonym">Polymorpha crispa</name>
    <dbReference type="NCBI Taxonomy" id="2769"/>
    <lineage>
        <taxon>Eukaryota</taxon>
        <taxon>Rhodophyta</taxon>
        <taxon>Florideophyceae</taxon>
        <taxon>Rhodymeniophycidae</taxon>
        <taxon>Gigartinales</taxon>
        <taxon>Gigartinaceae</taxon>
        <taxon>Chondrus</taxon>
    </lineage>
</organism>
<dbReference type="AlphaFoldDB" id="S0F3K7"/>
<dbReference type="Gramene" id="CDF77489">
    <property type="protein sequence ID" value="CDF77489"/>
    <property type="gene ID" value="CHC_T00001599001"/>
</dbReference>
<reference evidence="2" key="1">
    <citation type="journal article" date="2013" name="Proc. Natl. Acad. Sci. U.S.A.">
        <title>Genome structure and metabolic features in the red seaweed Chondrus crispus shed light on evolution of the Archaeplastida.</title>
        <authorList>
            <person name="Collen J."/>
            <person name="Porcel B."/>
            <person name="Carre W."/>
            <person name="Ball S.G."/>
            <person name="Chaparro C."/>
            <person name="Tonon T."/>
            <person name="Barbeyron T."/>
            <person name="Michel G."/>
            <person name="Noel B."/>
            <person name="Valentin K."/>
            <person name="Elias M."/>
            <person name="Artiguenave F."/>
            <person name="Arun A."/>
            <person name="Aury J.M."/>
            <person name="Barbosa-Neto J.F."/>
            <person name="Bothwell J.H."/>
            <person name="Bouget F.Y."/>
            <person name="Brillet L."/>
            <person name="Cabello-Hurtado F."/>
            <person name="Capella-Gutierrez S."/>
            <person name="Charrier B."/>
            <person name="Cladiere L."/>
            <person name="Cock J.M."/>
            <person name="Coelho S.M."/>
            <person name="Colleoni C."/>
            <person name="Czjzek M."/>
            <person name="Da Silva C."/>
            <person name="Delage L."/>
            <person name="Denoeud F."/>
            <person name="Deschamps P."/>
            <person name="Dittami S.M."/>
            <person name="Gabaldon T."/>
            <person name="Gachon C.M."/>
            <person name="Groisillier A."/>
            <person name="Herve C."/>
            <person name="Jabbari K."/>
            <person name="Katinka M."/>
            <person name="Kloareg B."/>
            <person name="Kowalczyk N."/>
            <person name="Labadie K."/>
            <person name="Leblanc C."/>
            <person name="Lopez P.J."/>
            <person name="McLachlan D.H."/>
            <person name="Meslet-Cladiere L."/>
            <person name="Moustafa A."/>
            <person name="Nehr Z."/>
            <person name="Nyvall Collen P."/>
            <person name="Panaud O."/>
            <person name="Partensky F."/>
            <person name="Poulain J."/>
            <person name="Rensing S.A."/>
            <person name="Rousvoal S."/>
            <person name="Samson G."/>
            <person name="Symeonidi A."/>
            <person name="Weissenbach J."/>
            <person name="Zambounis A."/>
            <person name="Wincker P."/>
            <person name="Boyen C."/>
        </authorList>
    </citation>
    <scope>NUCLEOTIDE SEQUENCE [LARGE SCALE GENOMIC DNA]</scope>
    <source>
        <strain evidence="2">cv. Stackhouse</strain>
    </source>
</reference>
<dbReference type="KEGG" id="ccp:CHC_T00001599001"/>
<proteinExistence type="predicted"/>